<keyword evidence="4" id="KW-1185">Reference proteome</keyword>
<feature type="compositionally biased region" description="Basic and acidic residues" evidence="1">
    <location>
        <begin position="288"/>
        <end position="335"/>
    </location>
</feature>
<dbReference type="Pfam" id="PF23187">
    <property type="entry name" value="UBX7_N"/>
    <property type="match status" value="1"/>
</dbReference>
<feature type="region of interest" description="Disordered" evidence="1">
    <location>
        <begin position="224"/>
        <end position="367"/>
    </location>
</feature>
<dbReference type="PROSITE" id="PS50033">
    <property type="entry name" value="UBX"/>
    <property type="match status" value="1"/>
</dbReference>
<feature type="compositionally biased region" description="Low complexity" evidence="1">
    <location>
        <begin position="272"/>
        <end position="286"/>
    </location>
</feature>
<evidence type="ECO:0000313" key="3">
    <source>
        <dbReference type="EMBL" id="EXJ93777.1"/>
    </source>
</evidence>
<dbReference type="PANTHER" id="PTHR46424">
    <property type="entry name" value="UBX DOMAIN-CONTAINING PROTEIN 4"/>
    <property type="match status" value="1"/>
</dbReference>
<proteinExistence type="predicted"/>
<feature type="compositionally biased region" description="Basic and acidic residues" evidence="1">
    <location>
        <begin position="556"/>
        <end position="566"/>
    </location>
</feature>
<dbReference type="OrthoDB" id="2445133at2759"/>
<evidence type="ECO:0000313" key="4">
    <source>
        <dbReference type="Proteomes" id="UP000019484"/>
    </source>
</evidence>
<feature type="region of interest" description="Disordered" evidence="1">
    <location>
        <begin position="115"/>
        <end position="147"/>
    </location>
</feature>
<name>W9YLK2_9EURO</name>
<sequence length="566" mass="61079">MFHDGDLQSGIALALQQSKAVLCFVQDDSDTSRQWEEVLKDSVISAVVTAQAVALRLQAGSQEASFLSPICPLNSVPAIVVIKNAQLQANLQSGEISVEELKGRLAAAFGVQDAGTHAAGDSGHDEPQQSGEQPLSEYLDLPPTGRGQMRLPDNAYDALRNHTQKLVDDGMSPSEIYQTQLRLLNNIPIFHEEVQRLRGQQRPEVSDYLRTRLLRLPAVGLRIPGQTVPAGQPTDSSSSAAAIPPSQQQQQRSTTPAALAPRIPSVRTNRISPAPQSSTSSPAPSQVETDKQKTQRAEYIRMQREREQKQRDERERIKAQIKADREERRRLDQMRKRGGNLEQTGSSSSTTPASSSAPTTSKPRFTEVRVQVRTFDGSTLRSTFQPSSTLSADVRPWIDSTANTTVPYDLKLILTPLPNRNIEAGEEEMALSDLGIVGSCTLVMVPVKGYVESYTGSMPGGLLGAAVSGGYSLVSGTAGMVLGGVKSLLGYNNTTAAAAAAAGQDHTSTAGTASRDDSASGSSAMRNARVRTLADQRAENAGREQQFYNGNQLNFEPKKDDTDKRD</sequence>
<dbReference type="Proteomes" id="UP000019484">
    <property type="component" value="Unassembled WGS sequence"/>
</dbReference>
<feature type="region of interest" description="Disordered" evidence="1">
    <location>
        <begin position="504"/>
        <end position="566"/>
    </location>
</feature>
<dbReference type="eggNOG" id="KOG2689">
    <property type="taxonomic scope" value="Eukaryota"/>
</dbReference>
<feature type="compositionally biased region" description="Basic and acidic residues" evidence="1">
    <location>
        <begin position="532"/>
        <end position="542"/>
    </location>
</feature>
<dbReference type="EMBL" id="AMWN01000002">
    <property type="protein sequence ID" value="EXJ93777.1"/>
    <property type="molecule type" value="Genomic_DNA"/>
</dbReference>
<dbReference type="SUPFAM" id="SSF54236">
    <property type="entry name" value="Ubiquitin-like"/>
    <property type="match status" value="1"/>
</dbReference>
<dbReference type="GO" id="GO:0005783">
    <property type="term" value="C:endoplasmic reticulum"/>
    <property type="evidence" value="ECO:0007669"/>
    <property type="project" value="TreeGrafter"/>
</dbReference>
<organism evidence="3 4">
    <name type="scientific">Capronia coronata CBS 617.96</name>
    <dbReference type="NCBI Taxonomy" id="1182541"/>
    <lineage>
        <taxon>Eukaryota</taxon>
        <taxon>Fungi</taxon>
        <taxon>Dikarya</taxon>
        <taxon>Ascomycota</taxon>
        <taxon>Pezizomycotina</taxon>
        <taxon>Eurotiomycetes</taxon>
        <taxon>Chaetothyriomycetidae</taxon>
        <taxon>Chaetothyriales</taxon>
        <taxon>Herpotrichiellaceae</taxon>
        <taxon>Capronia</taxon>
    </lineage>
</organism>
<evidence type="ECO:0000256" key="1">
    <source>
        <dbReference type="SAM" id="MobiDB-lite"/>
    </source>
</evidence>
<dbReference type="PANTHER" id="PTHR46424:SF1">
    <property type="entry name" value="UBX DOMAIN-CONTAINING PROTEIN 4"/>
    <property type="match status" value="1"/>
</dbReference>
<protein>
    <recommendedName>
        <fullName evidence="2">UBX domain-containing protein</fullName>
    </recommendedName>
</protein>
<accession>W9YLK2</accession>
<dbReference type="Pfam" id="PF00789">
    <property type="entry name" value="UBX"/>
    <property type="match status" value="1"/>
</dbReference>
<evidence type="ECO:0000259" key="2">
    <source>
        <dbReference type="PROSITE" id="PS50033"/>
    </source>
</evidence>
<gene>
    <name evidence="3" type="ORF">A1O1_02170</name>
</gene>
<reference evidence="3 4" key="1">
    <citation type="submission" date="2013-03" db="EMBL/GenBank/DDBJ databases">
        <title>The Genome Sequence of Capronia coronata CBS 617.96.</title>
        <authorList>
            <consortium name="The Broad Institute Genomics Platform"/>
            <person name="Cuomo C."/>
            <person name="de Hoog S."/>
            <person name="Gorbushina A."/>
            <person name="Walker B."/>
            <person name="Young S.K."/>
            <person name="Zeng Q."/>
            <person name="Gargeya S."/>
            <person name="Fitzgerald M."/>
            <person name="Haas B."/>
            <person name="Abouelleil A."/>
            <person name="Allen A.W."/>
            <person name="Alvarado L."/>
            <person name="Arachchi H.M."/>
            <person name="Berlin A.M."/>
            <person name="Chapman S.B."/>
            <person name="Gainer-Dewar J."/>
            <person name="Goldberg J."/>
            <person name="Griggs A."/>
            <person name="Gujja S."/>
            <person name="Hansen M."/>
            <person name="Howarth C."/>
            <person name="Imamovic A."/>
            <person name="Ireland A."/>
            <person name="Larimer J."/>
            <person name="McCowan C."/>
            <person name="Murphy C."/>
            <person name="Pearson M."/>
            <person name="Poon T.W."/>
            <person name="Priest M."/>
            <person name="Roberts A."/>
            <person name="Saif S."/>
            <person name="Shea T."/>
            <person name="Sisk P."/>
            <person name="Sykes S."/>
            <person name="Wortman J."/>
            <person name="Nusbaum C."/>
            <person name="Birren B."/>
        </authorList>
    </citation>
    <scope>NUCLEOTIDE SEQUENCE [LARGE SCALE GENOMIC DNA]</scope>
    <source>
        <strain evidence="3 4">CBS 617.96</strain>
    </source>
</reference>
<feature type="compositionally biased region" description="Low complexity" evidence="1">
    <location>
        <begin position="504"/>
        <end position="524"/>
    </location>
</feature>
<feature type="compositionally biased region" description="Low complexity" evidence="1">
    <location>
        <begin position="233"/>
        <end position="258"/>
    </location>
</feature>
<dbReference type="STRING" id="1182541.W9YLK2"/>
<dbReference type="GeneID" id="19157070"/>
<dbReference type="GO" id="GO:0036503">
    <property type="term" value="P:ERAD pathway"/>
    <property type="evidence" value="ECO:0007669"/>
    <property type="project" value="TreeGrafter"/>
</dbReference>
<dbReference type="Gene3D" id="3.10.20.90">
    <property type="entry name" value="Phosphatidylinositol 3-kinase Catalytic Subunit, Chain A, domain 1"/>
    <property type="match status" value="1"/>
</dbReference>
<feature type="compositionally biased region" description="Low complexity" evidence="1">
    <location>
        <begin position="346"/>
        <end position="361"/>
    </location>
</feature>
<dbReference type="InterPro" id="IPR001012">
    <property type="entry name" value="UBX_dom"/>
</dbReference>
<comment type="caution">
    <text evidence="3">The sequence shown here is derived from an EMBL/GenBank/DDBJ whole genome shotgun (WGS) entry which is preliminary data.</text>
</comment>
<dbReference type="RefSeq" id="XP_007721271.1">
    <property type="nucleotide sequence ID" value="XM_007723081.1"/>
</dbReference>
<dbReference type="AlphaFoldDB" id="W9YLK2"/>
<dbReference type="SMART" id="SM00166">
    <property type="entry name" value="UBX"/>
    <property type="match status" value="1"/>
</dbReference>
<dbReference type="InterPro" id="IPR029071">
    <property type="entry name" value="Ubiquitin-like_domsf"/>
</dbReference>
<feature type="domain" description="UBX" evidence="2">
    <location>
        <begin position="363"/>
        <end position="444"/>
    </location>
</feature>
<dbReference type="HOGENOM" id="CLU_035996_0_0_1"/>